<comment type="caution">
    <text evidence="2">The sequence shown here is derived from an EMBL/GenBank/DDBJ whole genome shotgun (WGS) entry which is preliminary data.</text>
</comment>
<feature type="coiled-coil region" evidence="1">
    <location>
        <begin position="215"/>
        <end position="242"/>
    </location>
</feature>
<name>A0A9W8AUP6_9FUNG</name>
<dbReference type="OrthoDB" id="5531344at2759"/>
<accession>A0A9W8AUP6</accession>
<keyword evidence="3" id="KW-1185">Reference proteome</keyword>
<evidence type="ECO:0000313" key="3">
    <source>
        <dbReference type="Proteomes" id="UP001150925"/>
    </source>
</evidence>
<evidence type="ECO:0000256" key="1">
    <source>
        <dbReference type="SAM" id="Coils"/>
    </source>
</evidence>
<keyword evidence="1" id="KW-0175">Coiled coil</keyword>
<proteinExistence type="predicted"/>
<dbReference type="AlphaFoldDB" id="A0A9W8AUP6"/>
<organism evidence="2 3">
    <name type="scientific">Dispira parvispora</name>
    <dbReference type="NCBI Taxonomy" id="1520584"/>
    <lineage>
        <taxon>Eukaryota</taxon>
        <taxon>Fungi</taxon>
        <taxon>Fungi incertae sedis</taxon>
        <taxon>Zoopagomycota</taxon>
        <taxon>Kickxellomycotina</taxon>
        <taxon>Dimargaritomycetes</taxon>
        <taxon>Dimargaritales</taxon>
        <taxon>Dimargaritaceae</taxon>
        <taxon>Dispira</taxon>
    </lineage>
</organism>
<feature type="non-terminal residue" evidence="2">
    <location>
        <position position="1"/>
    </location>
</feature>
<dbReference type="Proteomes" id="UP001150925">
    <property type="component" value="Unassembled WGS sequence"/>
</dbReference>
<gene>
    <name evidence="2" type="ORF">IWQ62_003148</name>
</gene>
<reference evidence="2" key="1">
    <citation type="submission" date="2022-07" db="EMBL/GenBank/DDBJ databases">
        <title>Phylogenomic reconstructions and comparative analyses of Kickxellomycotina fungi.</title>
        <authorList>
            <person name="Reynolds N.K."/>
            <person name="Stajich J.E."/>
            <person name="Barry K."/>
            <person name="Grigoriev I.V."/>
            <person name="Crous P."/>
            <person name="Smith M.E."/>
        </authorList>
    </citation>
    <scope>NUCLEOTIDE SEQUENCE</scope>
    <source>
        <strain evidence="2">RSA 1196</strain>
    </source>
</reference>
<dbReference type="EMBL" id="JANBPY010000796">
    <property type="protein sequence ID" value="KAJ1963653.1"/>
    <property type="molecule type" value="Genomic_DNA"/>
</dbReference>
<evidence type="ECO:0000313" key="2">
    <source>
        <dbReference type="EMBL" id="KAJ1963653.1"/>
    </source>
</evidence>
<protein>
    <submittedName>
        <fullName evidence="2">Uncharacterized protein</fullName>
    </submittedName>
</protein>
<sequence length="248" mass="28574">MKLPDWSLPFFRFFDRLGLTESADTLQTELLTFSSVRHQPVLLEELQQLHRVLGEFIDTATKEAPLKVSEEVANGQKRPTEWTDAAENSALQAKAQEMIQVRANQSEIEKRIKYFKMLKRAEINHSNQLEYFGDRSTQENGVTCARVDLHGVNRAVQMKQDVVHNEHDPLMRLQGDANNKALGSDATGSAYSSALEERIRNIEDHLQIPFAPESETSFAQRIRTLEERIMFLEREFPEWASEHFHPPQ</sequence>